<dbReference type="eggNOG" id="COG1561">
    <property type="taxonomic scope" value="Bacteria"/>
</dbReference>
<keyword evidence="9" id="KW-1185">Reference proteome</keyword>
<evidence type="ECO:0000313" key="8">
    <source>
        <dbReference type="EMBL" id="AEV33111.1"/>
    </source>
</evidence>
<evidence type="ECO:0000256" key="4">
    <source>
        <dbReference type="ARBA" id="ARBA00022801"/>
    </source>
</evidence>
<evidence type="ECO:0000259" key="7">
    <source>
        <dbReference type="Pfam" id="PF08340"/>
    </source>
</evidence>
<sequence length="289" mass="32926">MAHLYSMTGFGKAILQLPAKKITIEVKSLNSKQLDINVRMPSFYKEKESPIRQKLAEELNRGKIDLNFYSEVTGAEKAPRVNRALVVEYISQLKGIMDETGVEGDIMSAVMRLPDVMQAAEDEVDEAEWKAIQEVVHQAVEQLNGFRADEGATLKVDLDNRIAIIREKMAGIDVHEEDRVKRIKEKLSRGLAEIAEKPDENRYEQELIYYLEKLDVTEEKVRLKSHLDYFEQLLNEGGPIGKKLGFISQEIGREINTMGSKANHAAMQKLVVEMKDELEKIKEQVLNIL</sequence>
<dbReference type="PANTHER" id="PTHR30636">
    <property type="entry name" value="UPF0701 PROTEIN YICC"/>
    <property type="match status" value="1"/>
</dbReference>
<evidence type="ECO:0000256" key="3">
    <source>
        <dbReference type="ARBA" id="ARBA00022759"/>
    </source>
</evidence>
<dbReference type="STRING" id="926562.Oweho_2137"/>
<feature type="domain" description="Endoribonuclease YicC-like C-terminal" evidence="7">
    <location>
        <begin position="174"/>
        <end position="288"/>
    </location>
</feature>
<dbReference type="HOGENOM" id="CLU_076609_1_0_10"/>
<dbReference type="PANTHER" id="PTHR30636:SF3">
    <property type="entry name" value="UPF0701 PROTEIN YICC"/>
    <property type="match status" value="1"/>
</dbReference>
<keyword evidence="3" id="KW-0255">Endonuclease</keyword>
<dbReference type="GO" id="GO:0016787">
    <property type="term" value="F:hydrolase activity"/>
    <property type="evidence" value="ECO:0007669"/>
    <property type="project" value="UniProtKB-KW"/>
</dbReference>
<dbReference type="Proteomes" id="UP000005631">
    <property type="component" value="Chromosome"/>
</dbReference>
<dbReference type="InterPro" id="IPR013527">
    <property type="entry name" value="YicC-like_N"/>
</dbReference>
<keyword evidence="4" id="KW-0378">Hydrolase</keyword>
<comment type="similarity">
    <text evidence="5">Belongs to the YicC/YloC family.</text>
</comment>
<protein>
    <submittedName>
        <fullName evidence="8">TIGR00255 family protein</fullName>
    </submittedName>
</protein>
<comment type="cofactor">
    <cofactor evidence="1">
        <name>a divalent metal cation</name>
        <dbReference type="ChEBI" id="CHEBI:60240"/>
    </cofactor>
</comment>
<dbReference type="NCBIfam" id="TIGR00255">
    <property type="entry name" value="YicC/YloC family endoribonuclease"/>
    <property type="match status" value="1"/>
</dbReference>
<keyword evidence="2" id="KW-0540">Nuclease</keyword>
<dbReference type="AlphaFoldDB" id="G8R444"/>
<dbReference type="EMBL" id="CP003156">
    <property type="protein sequence ID" value="AEV33111.1"/>
    <property type="molecule type" value="Genomic_DNA"/>
</dbReference>
<gene>
    <name evidence="8" type="ordered locus">Oweho_2137</name>
</gene>
<accession>G8R444</accession>
<dbReference type="PATRIC" id="fig|926562.3.peg.2154"/>
<evidence type="ECO:0000259" key="6">
    <source>
        <dbReference type="Pfam" id="PF03755"/>
    </source>
</evidence>
<evidence type="ECO:0000256" key="5">
    <source>
        <dbReference type="ARBA" id="ARBA00035648"/>
    </source>
</evidence>
<dbReference type="RefSeq" id="WP_014202460.1">
    <property type="nucleotide sequence ID" value="NC_016599.1"/>
</dbReference>
<reference evidence="8 9" key="1">
    <citation type="journal article" date="2012" name="Stand. Genomic Sci.">
        <title>Genome sequence of the orange-pigmented seawater bacterium Owenweeksia hongkongensis type strain (UST20020801(T)).</title>
        <authorList>
            <person name="Riedel T."/>
            <person name="Held B."/>
            <person name="Nolan M."/>
            <person name="Lucas S."/>
            <person name="Lapidus A."/>
            <person name="Tice H."/>
            <person name="Del Rio T.G."/>
            <person name="Cheng J.F."/>
            <person name="Han C."/>
            <person name="Tapia R."/>
            <person name="Goodwin L.A."/>
            <person name="Pitluck S."/>
            <person name="Liolios K."/>
            <person name="Mavromatis K."/>
            <person name="Pagani I."/>
            <person name="Ivanova N."/>
            <person name="Mikhailova N."/>
            <person name="Pati A."/>
            <person name="Chen A."/>
            <person name="Palaniappan K."/>
            <person name="Rohde M."/>
            <person name="Tindall B.J."/>
            <person name="Detter J.C."/>
            <person name="Goker M."/>
            <person name="Woyke T."/>
            <person name="Bristow J."/>
            <person name="Eisen J.A."/>
            <person name="Markowitz V."/>
            <person name="Hugenholtz P."/>
            <person name="Klenk H.P."/>
            <person name="Kyrpides N.C."/>
        </authorList>
    </citation>
    <scope>NUCLEOTIDE SEQUENCE</scope>
    <source>
        <strain evidence="9">DSM 17368 / JCM 12287 / NRRL B-23963</strain>
    </source>
</reference>
<dbReference type="InterPro" id="IPR005229">
    <property type="entry name" value="YicC/YloC-like"/>
</dbReference>
<evidence type="ECO:0000256" key="2">
    <source>
        <dbReference type="ARBA" id="ARBA00022722"/>
    </source>
</evidence>
<dbReference type="Pfam" id="PF03755">
    <property type="entry name" value="YicC-like_N"/>
    <property type="match status" value="1"/>
</dbReference>
<organism evidence="8 9">
    <name type="scientific">Owenweeksia hongkongensis (strain DSM 17368 / CIP 108786 / JCM 12287 / NRRL B-23963 / UST20020801)</name>
    <dbReference type="NCBI Taxonomy" id="926562"/>
    <lineage>
        <taxon>Bacteria</taxon>
        <taxon>Pseudomonadati</taxon>
        <taxon>Bacteroidota</taxon>
        <taxon>Flavobacteriia</taxon>
        <taxon>Flavobacteriales</taxon>
        <taxon>Owenweeksiaceae</taxon>
        <taxon>Owenweeksia</taxon>
    </lineage>
</organism>
<dbReference type="KEGG" id="oho:Oweho_2137"/>
<evidence type="ECO:0000313" key="9">
    <source>
        <dbReference type="Proteomes" id="UP000005631"/>
    </source>
</evidence>
<feature type="domain" description="Endoribonuclease YicC-like N-terminal" evidence="6">
    <location>
        <begin position="5"/>
        <end position="155"/>
    </location>
</feature>
<name>G8R444_OWEHD</name>
<evidence type="ECO:0000256" key="1">
    <source>
        <dbReference type="ARBA" id="ARBA00001968"/>
    </source>
</evidence>
<dbReference type="Pfam" id="PF08340">
    <property type="entry name" value="YicC-like_C"/>
    <property type="match status" value="1"/>
</dbReference>
<dbReference type="InterPro" id="IPR013551">
    <property type="entry name" value="YicC-like_C"/>
</dbReference>
<proteinExistence type="inferred from homology"/>
<dbReference type="GO" id="GO:0004521">
    <property type="term" value="F:RNA endonuclease activity"/>
    <property type="evidence" value="ECO:0007669"/>
    <property type="project" value="InterPro"/>
</dbReference>